<gene>
    <name evidence="1" type="ORF">SAMN06296052_103131</name>
</gene>
<dbReference type="SUPFAM" id="SSF46689">
    <property type="entry name" value="Homeodomain-like"/>
    <property type="match status" value="1"/>
</dbReference>
<name>A0A239CLP4_9BACT</name>
<dbReference type="SUPFAM" id="SSF48498">
    <property type="entry name" value="Tetracyclin repressor-like, C-terminal domain"/>
    <property type="match status" value="1"/>
</dbReference>
<sequence length="203" mass="23808">MALSDPIPRKVLPLFHREGIEAVTEEELVHMLGLHPAAYQDLFPTKADMVRQVVNFDMETQKQEEQELLQQAANPVEEIILLLRNGIKKMSSINPHYISDLQQYYPEAWQLCEEYLQSYSYYQNMDIINKGILQGYFRKDINLQLVAKILLEQFNMMINPAIFPPERYGLGEVFRSIYLYYVRGICTERGGKMAEEYFSRNNL</sequence>
<reference evidence="2" key="1">
    <citation type="submission" date="2017-06" db="EMBL/GenBank/DDBJ databases">
        <authorList>
            <person name="Varghese N."/>
            <person name="Submissions S."/>
        </authorList>
    </citation>
    <scope>NUCLEOTIDE SEQUENCE [LARGE SCALE GENOMIC DNA]</scope>
    <source>
        <strain evidence="2">NKM1</strain>
    </source>
</reference>
<dbReference type="AlphaFoldDB" id="A0A239CLP4"/>
<protein>
    <submittedName>
        <fullName evidence="1">Transcriptional regulator, TetR family</fullName>
    </submittedName>
</protein>
<proteinExistence type="predicted"/>
<dbReference type="InterPro" id="IPR036271">
    <property type="entry name" value="Tet_transcr_reg_TetR-rel_C_sf"/>
</dbReference>
<dbReference type="Proteomes" id="UP000198432">
    <property type="component" value="Unassembled WGS sequence"/>
</dbReference>
<dbReference type="InterPro" id="IPR009057">
    <property type="entry name" value="Homeodomain-like_sf"/>
</dbReference>
<organism evidence="1 2">
    <name type="scientific">Pontibacter ummariensis</name>
    <dbReference type="NCBI Taxonomy" id="1610492"/>
    <lineage>
        <taxon>Bacteria</taxon>
        <taxon>Pseudomonadati</taxon>
        <taxon>Bacteroidota</taxon>
        <taxon>Cytophagia</taxon>
        <taxon>Cytophagales</taxon>
        <taxon>Hymenobacteraceae</taxon>
        <taxon>Pontibacter</taxon>
    </lineage>
</organism>
<accession>A0A239CLP4</accession>
<dbReference type="OrthoDB" id="881297at2"/>
<evidence type="ECO:0000313" key="2">
    <source>
        <dbReference type="Proteomes" id="UP000198432"/>
    </source>
</evidence>
<dbReference type="EMBL" id="FZOQ01000003">
    <property type="protein sequence ID" value="SNS21067.1"/>
    <property type="molecule type" value="Genomic_DNA"/>
</dbReference>
<evidence type="ECO:0000313" key="1">
    <source>
        <dbReference type="EMBL" id="SNS21067.1"/>
    </source>
</evidence>
<dbReference type="Gene3D" id="1.10.357.10">
    <property type="entry name" value="Tetracycline Repressor, domain 2"/>
    <property type="match status" value="1"/>
</dbReference>
<keyword evidence="2" id="KW-1185">Reference proteome</keyword>
<dbReference type="RefSeq" id="WP_089318020.1">
    <property type="nucleotide sequence ID" value="NZ_FZOQ01000003.1"/>
</dbReference>